<dbReference type="AlphaFoldDB" id="A0A1H2K4E9"/>
<accession>A0A1H2K4E9</accession>
<dbReference type="Pfam" id="PF01170">
    <property type="entry name" value="UPF0020"/>
    <property type="match status" value="1"/>
</dbReference>
<sequence>MLYSKILFWTSLAHNILGPNKNPADVIQQGMFFNLFTEGFELSPNLSEVYELALAYYESRILTKKELLKSSAYFVKVDGVFTNHFYICTGDPVKIPEYSSSRLKLFFINNQFRTGYSTHGLFPYRGKFHPQMIKALINIMGIKHGETILDPMMGSGTVPVEASLMGINSIGIDSSPFCRFMAQVKCDSLNINPICLNDLLKRYEKNFLAFNSCSKKFNDQKDVFFKNNFFPESVDKEKIFNLVFLAFLDSEGYAQRSKQKSHLEHFKSILERYFTVVNKILAVENHLKLEPLIQISYKVMPERLILKTIVLMGSFFLHPIVLPSTI</sequence>
<feature type="domain" description="Ribosomal RNA large subunit methyltransferase K/L-like methyltransferase" evidence="1">
    <location>
        <begin position="126"/>
        <end position="176"/>
    </location>
</feature>
<reference evidence="3" key="1">
    <citation type="submission" date="2016-10" db="EMBL/GenBank/DDBJ databases">
        <authorList>
            <person name="Varghese N."/>
            <person name="Submissions S."/>
        </authorList>
    </citation>
    <scope>NUCLEOTIDE SEQUENCE [LARGE SCALE GENOMIC DNA]</scope>
    <source>
        <strain evidence="3">DSM 3384</strain>
    </source>
</reference>
<dbReference type="GO" id="GO:0008168">
    <property type="term" value="F:methyltransferase activity"/>
    <property type="evidence" value="ECO:0007669"/>
    <property type="project" value="UniProtKB-KW"/>
</dbReference>
<dbReference type="GO" id="GO:0032259">
    <property type="term" value="P:methylation"/>
    <property type="evidence" value="ECO:0007669"/>
    <property type="project" value="UniProtKB-KW"/>
</dbReference>
<protein>
    <submittedName>
        <fullName evidence="2">Putative RNA methylase family UPF0020</fullName>
    </submittedName>
</protein>
<dbReference type="Proteomes" id="UP000199608">
    <property type="component" value="Unassembled WGS sequence"/>
</dbReference>
<dbReference type="InterPro" id="IPR029063">
    <property type="entry name" value="SAM-dependent_MTases_sf"/>
</dbReference>
<evidence type="ECO:0000313" key="3">
    <source>
        <dbReference type="Proteomes" id="UP000199608"/>
    </source>
</evidence>
<keyword evidence="2" id="KW-0808">Transferase</keyword>
<gene>
    <name evidence="2" type="ORF">SAMN04487931_12019</name>
</gene>
<proteinExistence type="predicted"/>
<keyword evidence="2" id="KW-0489">Methyltransferase</keyword>
<keyword evidence="3" id="KW-1185">Reference proteome</keyword>
<name>A0A1H2K4E9_9BACT</name>
<dbReference type="EMBL" id="FNLL01000020">
    <property type="protein sequence ID" value="SDU63432.1"/>
    <property type="molecule type" value="Genomic_DNA"/>
</dbReference>
<dbReference type="InterPro" id="IPR000241">
    <property type="entry name" value="RlmKL-like_Mtase"/>
</dbReference>
<dbReference type="Gene3D" id="3.40.50.150">
    <property type="entry name" value="Vaccinia Virus protein VP39"/>
    <property type="match status" value="1"/>
</dbReference>
<organism evidence="2 3">
    <name type="scientific">Desulfobacula phenolica</name>
    <dbReference type="NCBI Taxonomy" id="90732"/>
    <lineage>
        <taxon>Bacteria</taxon>
        <taxon>Pseudomonadati</taxon>
        <taxon>Thermodesulfobacteriota</taxon>
        <taxon>Desulfobacteria</taxon>
        <taxon>Desulfobacterales</taxon>
        <taxon>Desulfobacteraceae</taxon>
        <taxon>Desulfobacula</taxon>
    </lineage>
</organism>
<evidence type="ECO:0000259" key="1">
    <source>
        <dbReference type="Pfam" id="PF01170"/>
    </source>
</evidence>
<evidence type="ECO:0000313" key="2">
    <source>
        <dbReference type="EMBL" id="SDU63432.1"/>
    </source>
</evidence>
<dbReference type="SUPFAM" id="SSF53335">
    <property type="entry name" value="S-adenosyl-L-methionine-dependent methyltransferases"/>
    <property type="match status" value="1"/>
</dbReference>